<dbReference type="Proteomes" id="UP001412067">
    <property type="component" value="Unassembled WGS sequence"/>
</dbReference>
<feature type="domain" description="Histone deacetylase interacting" evidence="7">
    <location>
        <begin position="457"/>
        <end position="557"/>
    </location>
</feature>
<feature type="compositionally biased region" description="Acidic residues" evidence="6">
    <location>
        <begin position="1037"/>
        <end position="1049"/>
    </location>
</feature>
<name>A0ABR2MIW5_9ASPA</name>
<dbReference type="EMBL" id="JBBWWR010000007">
    <property type="protein sequence ID" value="KAK8964060.1"/>
    <property type="molecule type" value="Genomic_DNA"/>
</dbReference>
<keyword evidence="2" id="KW-0678">Repressor</keyword>
<dbReference type="Gene3D" id="1.20.1160.11">
    <property type="entry name" value="Paired amphipathic helix"/>
    <property type="match status" value="3"/>
</dbReference>
<dbReference type="SMART" id="SM00761">
    <property type="entry name" value="HDAC_interact"/>
    <property type="match status" value="1"/>
</dbReference>
<sequence length="1218" mass="138776">MTPEALSTNTQKLTTNDALSYLKAVKDIFQDKVEKYDEFLEVMKDFKSQRIDTSGVIMRVKELFKGHRSLILGFNTFLPSGYEIKLPEEKKPVEFEEAISFVNKIKNRFQNEESIYKAFLDILNMYRRENKSIQDVYQEVAVLFQTHHDLLDEFKHFLPNTSITIDPQHPTSVRPFGRRDDRSPLMPYMRHPQMKERAYNSQSERDLSVDRPDLENEQRRSEKEKDRKEELDRRERDRGEKDSEHDRRDLELTRKRKPSRRVDDDTGLMHQGGDGAESFGMYSISTSSFVDKKALKRVYTQEFTFCEKVKGKLHPDAYQEFLKCLHIYSKEIITRAELKNLVSDILGKFNDLMDGFTEFLASCENMDGFLAGVFVRESLWSEGHVAKSAKIEEDRERERERDDRDRDSERERDKDRERFDKGSHYVLKDAANHKVPLVLNKEKFNLHKPISELDLSNCQRCSPSYRLLPKNYVMPAASQRTGLGASLLNDVWVSVTSGSEDYSFKHMRKNQYEESLFRCEDDRFELDMLLESVNAATKRVEELLEKMEDNTIKPDSPFRIEEHFTSLNLRCIERLYGDHGLDVMDVLRKNASLALPVVLTRLKQKQEEWSKCRADFNKVWAEIYSKNYHKSLDHRSFYFKQQDTKDLSAKALLAEIKDISETNRKEDDVLLTTAAGNRRPIIPSIEFEYPDADIFNDLYQIIKYSSREVCTSSDQFYKIMRIWTTFVEPIFGVPSRPQGIEDTEAVSKTKALTKNSMANAGESNGIYSADGVIPTTKSTKGDLVIANGDAMVIDNGFHDNDRYIIQSDINIFKVPVHGRVQTTTTVGEKSVISVHVAPGGCLMDNTAFASGMQSSNCIMSGFSATTKFRHIGAETAGEARVHSEVLLPSDVEKFARTTLSSSCASTAKNSRLSRFHEGVASQNEREEGELSPNGDFEEDNFVSFEETAMDASCGQKGSSCNRTFQVRDGQVEICGDNDVDADEEGEESIQRSTEDSGNASEAREDISGSESGDECSHEDHEEEDANNDDQEAKPESEGEAEGIADANDAEGDITLLPISEHFLRSAKPITKHVPASVQEKGASFSRIFYGNDSFYVLFRLHQGCRFKTALYSLLDGTADNTKFEDDCRAIIGTQSYVLFTLDKLIYKVVKQSSNAAKLSIQLLDYGLEKPEVTAVSMEPNFSSYLFNDYLSSTSDRHGRLGIFMRRDDLLSYSASIFG</sequence>
<accession>A0ABR2MIW5</accession>
<dbReference type="InterPro" id="IPR013194">
    <property type="entry name" value="HDAC_interact_dom"/>
</dbReference>
<evidence type="ECO:0000313" key="8">
    <source>
        <dbReference type="EMBL" id="KAK8964060.1"/>
    </source>
</evidence>
<feature type="compositionally biased region" description="Polar residues" evidence="6">
    <location>
        <begin position="161"/>
        <end position="171"/>
    </location>
</feature>
<dbReference type="Pfam" id="PF02671">
    <property type="entry name" value="PAH"/>
    <property type="match status" value="3"/>
</dbReference>
<evidence type="ECO:0000256" key="3">
    <source>
        <dbReference type="ARBA" id="ARBA00023242"/>
    </source>
</evidence>
<evidence type="ECO:0000256" key="5">
    <source>
        <dbReference type="SAM" id="Coils"/>
    </source>
</evidence>
<keyword evidence="5" id="KW-0175">Coiled coil</keyword>
<feature type="compositionally biased region" description="Basic and acidic residues" evidence="6">
    <location>
        <begin position="193"/>
        <end position="253"/>
    </location>
</feature>
<dbReference type="InterPro" id="IPR031693">
    <property type="entry name" value="Sin3_C"/>
</dbReference>
<evidence type="ECO:0000259" key="7">
    <source>
        <dbReference type="SMART" id="SM00761"/>
    </source>
</evidence>
<dbReference type="InterPro" id="IPR036600">
    <property type="entry name" value="PAH_sf"/>
</dbReference>
<dbReference type="Pfam" id="PF16879">
    <property type="entry name" value="Sin3a_C"/>
    <property type="match status" value="1"/>
</dbReference>
<dbReference type="SUPFAM" id="SSF47762">
    <property type="entry name" value="PAH2 domain"/>
    <property type="match status" value="3"/>
</dbReference>
<evidence type="ECO:0000256" key="2">
    <source>
        <dbReference type="ARBA" id="ARBA00022491"/>
    </source>
</evidence>
<evidence type="ECO:0000256" key="6">
    <source>
        <dbReference type="SAM" id="MobiDB-lite"/>
    </source>
</evidence>
<feature type="compositionally biased region" description="Acidic residues" evidence="6">
    <location>
        <begin position="1020"/>
        <end position="1029"/>
    </location>
</feature>
<feature type="region of interest" description="Disordered" evidence="6">
    <location>
        <begin position="975"/>
        <end position="1049"/>
    </location>
</feature>
<dbReference type="InterPro" id="IPR003822">
    <property type="entry name" value="PAH"/>
</dbReference>
<dbReference type="InterPro" id="IPR039774">
    <property type="entry name" value="Sin3-like"/>
</dbReference>
<organism evidence="8 9">
    <name type="scientific">Platanthera guangdongensis</name>
    <dbReference type="NCBI Taxonomy" id="2320717"/>
    <lineage>
        <taxon>Eukaryota</taxon>
        <taxon>Viridiplantae</taxon>
        <taxon>Streptophyta</taxon>
        <taxon>Embryophyta</taxon>
        <taxon>Tracheophyta</taxon>
        <taxon>Spermatophyta</taxon>
        <taxon>Magnoliopsida</taxon>
        <taxon>Liliopsida</taxon>
        <taxon>Asparagales</taxon>
        <taxon>Orchidaceae</taxon>
        <taxon>Orchidoideae</taxon>
        <taxon>Orchideae</taxon>
        <taxon>Orchidinae</taxon>
        <taxon>Platanthera</taxon>
    </lineage>
</organism>
<keyword evidence="3 4" id="KW-0539">Nucleus</keyword>
<gene>
    <name evidence="8" type="primary">SNL4</name>
    <name evidence="8" type="ORF">KSP40_PGU003708</name>
</gene>
<dbReference type="Pfam" id="PF08295">
    <property type="entry name" value="Sin3_corepress"/>
    <property type="match status" value="1"/>
</dbReference>
<dbReference type="PROSITE" id="PS51477">
    <property type="entry name" value="PAH"/>
    <property type="match status" value="3"/>
</dbReference>
<proteinExistence type="predicted"/>
<evidence type="ECO:0000256" key="4">
    <source>
        <dbReference type="PROSITE-ProRule" id="PRU00810"/>
    </source>
</evidence>
<feature type="coiled-coil region" evidence="5">
    <location>
        <begin position="526"/>
        <end position="553"/>
    </location>
</feature>
<feature type="compositionally biased region" description="Acidic residues" evidence="6">
    <location>
        <begin position="975"/>
        <end position="987"/>
    </location>
</feature>
<protein>
    <submittedName>
        <fullName evidence="8">Paired amphipathic helix protein Sin3-like 4</fullName>
    </submittedName>
</protein>
<feature type="region of interest" description="Disordered" evidence="6">
    <location>
        <begin position="390"/>
        <end position="416"/>
    </location>
</feature>
<feature type="region of interest" description="Disordered" evidence="6">
    <location>
        <begin position="914"/>
        <end position="937"/>
    </location>
</feature>
<dbReference type="PANTHER" id="PTHR12346:SF0">
    <property type="entry name" value="SIN3A, ISOFORM G"/>
    <property type="match status" value="1"/>
</dbReference>
<reference evidence="8 9" key="1">
    <citation type="journal article" date="2022" name="Nat. Plants">
        <title>Genomes of leafy and leafless Platanthera orchids illuminate the evolution of mycoheterotrophy.</title>
        <authorList>
            <person name="Li M.H."/>
            <person name="Liu K.W."/>
            <person name="Li Z."/>
            <person name="Lu H.C."/>
            <person name="Ye Q.L."/>
            <person name="Zhang D."/>
            <person name="Wang J.Y."/>
            <person name="Li Y.F."/>
            <person name="Zhong Z.M."/>
            <person name="Liu X."/>
            <person name="Yu X."/>
            <person name="Liu D.K."/>
            <person name="Tu X.D."/>
            <person name="Liu B."/>
            <person name="Hao Y."/>
            <person name="Liao X.Y."/>
            <person name="Jiang Y.T."/>
            <person name="Sun W.H."/>
            <person name="Chen J."/>
            <person name="Chen Y.Q."/>
            <person name="Ai Y."/>
            <person name="Zhai J.W."/>
            <person name="Wu S.S."/>
            <person name="Zhou Z."/>
            <person name="Hsiao Y.Y."/>
            <person name="Wu W.L."/>
            <person name="Chen Y.Y."/>
            <person name="Lin Y.F."/>
            <person name="Hsu J.L."/>
            <person name="Li C.Y."/>
            <person name="Wang Z.W."/>
            <person name="Zhao X."/>
            <person name="Zhong W.Y."/>
            <person name="Ma X.K."/>
            <person name="Ma L."/>
            <person name="Huang J."/>
            <person name="Chen G.Z."/>
            <person name="Huang M.Z."/>
            <person name="Huang L."/>
            <person name="Peng D.H."/>
            <person name="Luo Y.B."/>
            <person name="Zou S.Q."/>
            <person name="Chen S.P."/>
            <person name="Lan S."/>
            <person name="Tsai W.C."/>
            <person name="Van de Peer Y."/>
            <person name="Liu Z.J."/>
        </authorList>
    </citation>
    <scope>NUCLEOTIDE SEQUENCE [LARGE SCALE GENOMIC DNA]</scope>
    <source>
        <strain evidence="8">Lor288</strain>
    </source>
</reference>
<dbReference type="PANTHER" id="PTHR12346">
    <property type="entry name" value="SIN3B-RELATED"/>
    <property type="match status" value="1"/>
</dbReference>
<evidence type="ECO:0000256" key="1">
    <source>
        <dbReference type="ARBA" id="ARBA00004123"/>
    </source>
</evidence>
<feature type="region of interest" description="Disordered" evidence="6">
    <location>
        <begin position="161"/>
        <end position="277"/>
    </location>
</feature>
<evidence type="ECO:0000313" key="9">
    <source>
        <dbReference type="Proteomes" id="UP001412067"/>
    </source>
</evidence>
<comment type="caution">
    <text evidence="8">The sequence shown here is derived from an EMBL/GenBank/DDBJ whole genome shotgun (WGS) entry which is preliminary data.</text>
</comment>
<comment type="subcellular location">
    <subcellularLocation>
        <location evidence="1 4">Nucleus</location>
    </subcellularLocation>
</comment>
<keyword evidence="9" id="KW-1185">Reference proteome</keyword>